<keyword evidence="1 3" id="KW-0328">Glycosyltransferase</keyword>
<sequence length="242" mass="28146">MYKNIDIMGYKVFIDSLSNIKLNDKKQIINTINPHSLIVAKDDEVFYEALNNSDTLLPDGSGIVLASKILKSKKISKIAGADLHKYLLELLNNINGKVFYMGASQDTLNIIKEKISKEYPNIIIDSYSPPFKDNFSEDENSEIIEKINNFNPDILFIGMTAPKQEKWLYQNRDKLNFKIASSIGAVFDFYANKIVRPSNFWINIHLEWLPRFLKEPRRLWRRNFISTPLFLFEIVKYSVKIK</sequence>
<proteinExistence type="predicted"/>
<reference evidence="3" key="1">
    <citation type="submission" date="2016-10" db="EMBL/GenBank/DDBJ databases">
        <authorList>
            <person name="de Groot N.N."/>
        </authorList>
    </citation>
    <scope>NUCLEOTIDE SEQUENCE</scope>
</reference>
<dbReference type="InterPro" id="IPR004629">
    <property type="entry name" value="WecG_TagA_CpsF"/>
</dbReference>
<dbReference type="EC" id="2.4.1.187" evidence="3"/>
<dbReference type="PANTHER" id="PTHR34136:SF1">
    <property type="entry name" value="UDP-N-ACETYL-D-MANNOSAMINURONIC ACID TRANSFERASE"/>
    <property type="match status" value="1"/>
</dbReference>
<name>A0A1W1CEG4_9ZZZZ</name>
<dbReference type="EMBL" id="FPHG01000064">
    <property type="protein sequence ID" value="SFV64127.1"/>
    <property type="molecule type" value="Genomic_DNA"/>
</dbReference>
<evidence type="ECO:0000256" key="1">
    <source>
        <dbReference type="ARBA" id="ARBA00022676"/>
    </source>
</evidence>
<dbReference type="GO" id="GO:0047244">
    <property type="term" value="F:N-acetylglucosaminyldiphosphoundecaprenol N-acetyl-beta-D-mannosaminyltransferase activity"/>
    <property type="evidence" value="ECO:0007669"/>
    <property type="project" value="UniProtKB-EC"/>
</dbReference>
<evidence type="ECO:0000256" key="2">
    <source>
        <dbReference type="ARBA" id="ARBA00022679"/>
    </source>
</evidence>
<accession>A0A1W1CEG4</accession>
<gene>
    <name evidence="3" type="ORF">MNB_SV-9-263</name>
</gene>
<keyword evidence="2 3" id="KW-0808">Transferase</keyword>
<dbReference type="AlphaFoldDB" id="A0A1W1CEG4"/>
<dbReference type="Pfam" id="PF03808">
    <property type="entry name" value="Glyco_tran_WecG"/>
    <property type="match status" value="1"/>
</dbReference>
<organism evidence="3">
    <name type="scientific">hydrothermal vent metagenome</name>
    <dbReference type="NCBI Taxonomy" id="652676"/>
    <lineage>
        <taxon>unclassified sequences</taxon>
        <taxon>metagenomes</taxon>
        <taxon>ecological metagenomes</taxon>
    </lineage>
</organism>
<dbReference type="CDD" id="cd06533">
    <property type="entry name" value="Glyco_transf_WecG_TagA"/>
    <property type="match status" value="1"/>
</dbReference>
<dbReference type="NCBIfam" id="TIGR00696">
    <property type="entry name" value="wecG_tagA_cpsF"/>
    <property type="match status" value="1"/>
</dbReference>
<evidence type="ECO:0000313" key="3">
    <source>
        <dbReference type="EMBL" id="SFV64127.1"/>
    </source>
</evidence>
<dbReference type="PANTHER" id="PTHR34136">
    <property type="match status" value="1"/>
</dbReference>
<protein>
    <submittedName>
        <fullName evidence="3">N-acetylmannosaminyltransferase</fullName>
        <ecNumber evidence="3">2.4.1.187</ecNumber>
    </submittedName>
</protein>